<comment type="caution">
    <text evidence="1">The sequence shown here is derived from an EMBL/GenBank/DDBJ whole genome shotgun (WGS) entry which is preliminary data.</text>
</comment>
<dbReference type="EMBL" id="CALYLO010000004">
    <property type="protein sequence ID" value="CAH8246047.1"/>
    <property type="molecule type" value="Genomic_DNA"/>
</dbReference>
<evidence type="ECO:0000313" key="1">
    <source>
        <dbReference type="EMBL" id="CAH8246047.1"/>
    </source>
</evidence>
<gene>
    <name evidence="1" type="ORF">WJ0W_003284</name>
</gene>
<protein>
    <submittedName>
        <fullName evidence="1">Phage major tail tube protein</fullName>
    </submittedName>
</protein>
<proteinExistence type="predicted"/>
<dbReference type="InterPro" id="IPR006498">
    <property type="entry name" value="Tail_tube"/>
</dbReference>
<dbReference type="Pfam" id="PF04985">
    <property type="entry name" value="Phage_tube"/>
    <property type="match status" value="1"/>
</dbReference>
<reference evidence="1" key="1">
    <citation type="submission" date="2022-06" db="EMBL/GenBank/DDBJ databases">
        <authorList>
            <person name="Dietemann V."/>
            <person name="Ory F."/>
            <person name="Dainat B."/>
            <person name="Oberhansli S."/>
        </authorList>
    </citation>
    <scope>NUCLEOTIDE SEQUENCE</scope>
    <source>
        <strain evidence="1">Ena-SAMPLE-TAB-26-04-2022-14:26:32:270-5432</strain>
    </source>
</reference>
<dbReference type="RefSeq" id="WP_213427789.1">
    <property type="nucleotide sequence ID" value="NZ_AP031286.1"/>
</dbReference>
<accession>A0ABN8U9G9</accession>
<dbReference type="Proteomes" id="UP001154322">
    <property type="component" value="Unassembled WGS sequence"/>
</dbReference>
<organism evidence="1 2">
    <name type="scientific">Paenibacillus melissococcoides</name>
    <dbReference type="NCBI Taxonomy" id="2912268"/>
    <lineage>
        <taxon>Bacteria</taxon>
        <taxon>Bacillati</taxon>
        <taxon>Bacillota</taxon>
        <taxon>Bacilli</taxon>
        <taxon>Bacillales</taxon>
        <taxon>Paenibacillaceae</taxon>
        <taxon>Paenibacillus</taxon>
    </lineage>
</organism>
<keyword evidence="2" id="KW-1185">Reference proteome</keyword>
<name>A0ABN8U9G9_9BACL</name>
<evidence type="ECO:0000313" key="2">
    <source>
        <dbReference type="Proteomes" id="UP001154322"/>
    </source>
</evidence>
<sequence>MKQIPEKLINYTGYLNGSTYLGTADITLPTLEMVSDTIKGAGIAGEIDSPTIGQYSSMTVMLNWRTITQEAVQLYAPTTHAIDFRGVQQILDTSTGVRKNQQVKVSVRAMPKSGDLGKFDPSSTTDSTNEMEVIYLKVEIEGKNMIEIDKLNYKSVFNGVDYLADIRSKLGME</sequence>